<reference evidence="2 3" key="1">
    <citation type="journal article" date="2013" name="BMC Genomics">
        <title>Comparative genomics of parasitic silkworm microsporidia reveal an association between genome expansion and host adaptation.</title>
        <authorList>
            <person name="Pan G."/>
            <person name="Xu J."/>
            <person name="Li T."/>
            <person name="Xia Q."/>
            <person name="Liu S.L."/>
            <person name="Zhang G."/>
            <person name="Li S."/>
            <person name="Li C."/>
            <person name="Liu H."/>
            <person name="Yang L."/>
            <person name="Liu T."/>
            <person name="Zhang X."/>
            <person name="Wu Z."/>
            <person name="Fan W."/>
            <person name="Dang X."/>
            <person name="Xiang H."/>
            <person name="Tao M."/>
            <person name="Li Y."/>
            <person name="Hu J."/>
            <person name="Li Z."/>
            <person name="Lin L."/>
            <person name="Luo J."/>
            <person name="Geng L."/>
            <person name="Wang L."/>
            <person name="Long M."/>
            <person name="Wan Y."/>
            <person name="He N."/>
            <person name="Zhang Z."/>
            <person name="Lu C."/>
            <person name="Keeling P.J."/>
            <person name="Wang J."/>
            <person name="Xiang Z."/>
            <person name="Zhou Z."/>
        </authorList>
    </citation>
    <scope>NUCLEOTIDE SEQUENCE [LARGE SCALE GENOMIC DNA]</scope>
    <source>
        <strain evidence="3">CQ1 / CVCC 102059</strain>
    </source>
</reference>
<proteinExistence type="predicted"/>
<name>R0MM94_NOSB1</name>
<keyword evidence="1" id="KW-0812">Transmembrane</keyword>
<keyword evidence="1" id="KW-1133">Transmembrane helix</keyword>
<feature type="transmembrane region" description="Helical" evidence="1">
    <location>
        <begin position="12"/>
        <end position="32"/>
    </location>
</feature>
<evidence type="ECO:0000313" key="3">
    <source>
        <dbReference type="Proteomes" id="UP000016927"/>
    </source>
</evidence>
<protein>
    <submittedName>
        <fullName evidence="2">Uncharacterized protein</fullName>
    </submittedName>
</protein>
<dbReference type="AlphaFoldDB" id="R0MM94"/>
<evidence type="ECO:0000256" key="1">
    <source>
        <dbReference type="SAM" id="Phobius"/>
    </source>
</evidence>
<dbReference type="Proteomes" id="UP000016927">
    <property type="component" value="Unassembled WGS sequence"/>
</dbReference>
<dbReference type="VEuPathDB" id="MicrosporidiaDB:NBO_6g0086"/>
<dbReference type="HOGENOM" id="CLU_763116_0_0_1"/>
<sequence length="363" mass="44281">MKCQISHFDRIFSRTINPFMIHLIGFCFFVFIKTERCASIESIVLIEDDKDEQLKQLKALDEDDWDIFDKDLKKGIADFIKKEYEPMGQLFDPLIDVDLDYYEKINSFVINRIKMLNDNLELFMSIDEAIDFLDYESMSFDDMSDIHKKISSIEKINLDELKNSDFYFYLLKENIQLHHVNLFMFIFQNITRDMTAGCYYMIEFLNCGKKKIFYTRQKIVRPRSMEIREVEKYWNSLGKCVEPTSCTPEQKLIKKMVDLIMKNIDEIIKNEINLEFILLIFRNLSCLQFIIDHFYQIRRTIFFKDVILRPRFYDNYHYYEEALENNKKFREYVLFFIRKKNDWTQIRLFYFFDNPNFFNMLIR</sequence>
<dbReference type="EMBL" id="KB908914">
    <property type="protein sequence ID" value="EOB15335.1"/>
    <property type="molecule type" value="Genomic_DNA"/>
</dbReference>
<organism evidence="2 3">
    <name type="scientific">Nosema bombycis (strain CQ1 / CVCC 102059)</name>
    <name type="common">Microsporidian parasite</name>
    <name type="synonym">Pebrine of silkworm</name>
    <dbReference type="NCBI Taxonomy" id="578461"/>
    <lineage>
        <taxon>Eukaryota</taxon>
        <taxon>Fungi</taxon>
        <taxon>Fungi incertae sedis</taxon>
        <taxon>Microsporidia</taxon>
        <taxon>Nosematidae</taxon>
        <taxon>Nosema</taxon>
    </lineage>
</organism>
<evidence type="ECO:0000313" key="2">
    <source>
        <dbReference type="EMBL" id="EOB15335.1"/>
    </source>
</evidence>
<gene>
    <name evidence="2" type="ORF">NBO_6g0086</name>
</gene>
<accession>R0MM94</accession>
<keyword evidence="3" id="KW-1185">Reference proteome</keyword>
<keyword evidence="1" id="KW-0472">Membrane</keyword>